<keyword evidence="12" id="KW-1133">Transmembrane helix</keyword>
<dbReference type="SUPFAM" id="SSF47384">
    <property type="entry name" value="Homodimeric domain of signal transducing histidine kinase"/>
    <property type="match status" value="1"/>
</dbReference>
<evidence type="ECO:0000256" key="5">
    <source>
        <dbReference type="ARBA" id="ARBA00022553"/>
    </source>
</evidence>
<keyword evidence="15" id="KW-1185">Reference proteome</keyword>
<feature type="coiled-coil region" evidence="10">
    <location>
        <begin position="246"/>
        <end position="273"/>
    </location>
</feature>
<dbReference type="SUPFAM" id="SSF55874">
    <property type="entry name" value="ATPase domain of HSP90 chaperone/DNA topoisomerase II/histidine kinase"/>
    <property type="match status" value="1"/>
</dbReference>
<keyword evidence="12" id="KW-0812">Transmembrane</keyword>
<comment type="catalytic activity">
    <reaction evidence="1">
        <text>ATP + protein L-histidine = ADP + protein N-phospho-L-histidine.</text>
        <dbReference type="EC" id="2.7.13.3"/>
    </reaction>
</comment>
<dbReference type="EC" id="2.7.13.3" evidence="3"/>
<feature type="transmembrane region" description="Helical" evidence="12">
    <location>
        <begin position="12"/>
        <end position="32"/>
    </location>
</feature>
<keyword evidence="6" id="KW-0808">Transferase</keyword>
<organism evidence="14 15">
    <name type="scientific">Gordonia hankookensis</name>
    <dbReference type="NCBI Taxonomy" id="589403"/>
    <lineage>
        <taxon>Bacteria</taxon>
        <taxon>Bacillati</taxon>
        <taxon>Actinomycetota</taxon>
        <taxon>Actinomycetes</taxon>
        <taxon>Mycobacteriales</taxon>
        <taxon>Gordoniaceae</taxon>
        <taxon>Gordonia</taxon>
    </lineage>
</organism>
<dbReference type="Pfam" id="PF02518">
    <property type="entry name" value="HATPase_c"/>
    <property type="match status" value="1"/>
</dbReference>
<keyword evidence="5" id="KW-0597">Phosphoprotein</keyword>
<evidence type="ECO:0000256" key="7">
    <source>
        <dbReference type="ARBA" id="ARBA00022777"/>
    </source>
</evidence>
<accession>A0ABR7WG91</accession>
<evidence type="ECO:0000256" key="11">
    <source>
        <dbReference type="SAM" id="MobiDB-lite"/>
    </source>
</evidence>
<keyword evidence="8" id="KW-0902">Two-component regulatory system</keyword>
<dbReference type="InterPro" id="IPR003661">
    <property type="entry name" value="HisK_dim/P_dom"/>
</dbReference>
<keyword evidence="4" id="KW-1003">Cell membrane</keyword>
<feature type="compositionally biased region" description="Basic and acidic residues" evidence="11">
    <location>
        <begin position="432"/>
        <end position="446"/>
    </location>
</feature>
<gene>
    <name evidence="14" type="ORF">IDF66_14955</name>
</gene>
<feature type="domain" description="Histidine kinase" evidence="13">
    <location>
        <begin position="218"/>
        <end position="420"/>
    </location>
</feature>
<evidence type="ECO:0000313" key="14">
    <source>
        <dbReference type="EMBL" id="MBD1320882.1"/>
    </source>
</evidence>
<sequence length="460" mass="48873">MRRRILNTMIAMIVAVGLLLGIPLSVIAWWWVSDNAHQNLDSRLKLISAQLIRQEGAEGRVSAGSLDTEAFRLLLPEDGRLTVRYPVGDAAEAETVIGEPIDGATMTDSIALGGAGSLLLEIPLTQVRDDQLAAIGIVALVVASSIAAGTTVAAVTAGRVADPLIDLAGRAAAMAKGDFRSEWKSYGISELDRVSRALGDANSEIALRLEREGEIVGDVSHQLRSRLTAIQLRLDELSLHEDPAVVGEAEAALEQVERLSRELDEMVAASRNDPAVPNQIDVEEMVRTLIGDFRTAFGATGRSIAATFNGQTTAVSARPGRLREALSVLVDNALQHGAGTCRIHVDDLPSADMLRIIVADEGTGIDDDLVGLIFRRGFSAGRGNGVGLSLARALVEADGGRLELTMRRPAVFSIVVPSAHTGDPDDGDDTDGDRPDGDDRGGDPVRGRPSPVTRDRVPHR</sequence>
<evidence type="ECO:0000256" key="8">
    <source>
        <dbReference type="ARBA" id="ARBA00023012"/>
    </source>
</evidence>
<dbReference type="InterPro" id="IPR036097">
    <property type="entry name" value="HisK_dim/P_sf"/>
</dbReference>
<evidence type="ECO:0000256" key="3">
    <source>
        <dbReference type="ARBA" id="ARBA00012438"/>
    </source>
</evidence>
<keyword evidence="12" id="KW-0472">Membrane</keyword>
<dbReference type="InterPro" id="IPR050980">
    <property type="entry name" value="2C_sensor_his_kinase"/>
</dbReference>
<protein>
    <recommendedName>
        <fullName evidence="3">histidine kinase</fullName>
        <ecNumber evidence="3">2.7.13.3</ecNumber>
    </recommendedName>
</protein>
<dbReference type="EMBL" id="JACWMS010000003">
    <property type="protein sequence ID" value="MBD1320882.1"/>
    <property type="molecule type" value="Genomic_DNA"/>
</dbReference>
<dbReference type="SMART" id="SM00387">
    <property type="entry name" value="HATPase_c"/>
    <property type="match status" value="1"/>
</dbReference>
<evidence type="ECO:0000256" key="4">
    <source>
        <dbReference type="ARBA" id="ARBA00022475"/>
    </source>
</evidence>
<evidence type="ECO:0000256" key="9">
    <source>
        <dbReference type="ARBA" id="ARBA00023026"/>
    </source>
</evidence>
<proteinExistence type="predicted"/>
<evidence type="ECO:0000256" key="1">
    <source>
        <dbReference type="ARBA" id="ARBA00000085"/>
    </source>
</evidence>
<dbReference type="InterPro" id="IPR004358">
    <property type="entry name" value="Sig_transdc_His_kin-like_C"/>
</dbReference>
<dbReference type="InterPro" id="IPR005467">
    <property type="entry name" value="His_kinase_dom"/>
</dbReference>
<dbReference type="GO" id="GO:0016301">
    <property type="term" value="F:kinase activity"/>
    <property type="evidence" value="ECO:0007669"/>
    <property type="project" value="UniProtKB-KW"/>
</dbReference>
<dbReference type="PROSITE" id="PS50109">
    <property type="entry name" value="HIS_KIN"/>
    <property type="match status" value="1"/>
</dbReference>
<feature type="region of interest" description="Disordered" evidence="11">
    <location>
        <begin position="415"/>
        <end position="460"/>
    </location>
</feature>
<evidence type="ECO:0000256" key="12">
    <source>
        <dbReference type="SAM" id="Phobius"/>
    </source>
</evidence>
<dbReference type="InterPro" id="IPR003594">
    <property type="entry name" value="HATPase_dom"/>
</dbReference>
<name>A0ABR7WG91_9ACTN</name>
<keyword evidence="7 14" id="KW-0418">Kinase</keyword>
<dbReference type="PANTHER" id="PTHR44936">
    <property type="entry name" value="SENSOR PROTEIN CREC"/>
    <property type="match status" value="1"/>
</dbReference>
<dbReference type="PRINTS" id="PR00344">
    <property type="entry name" value="BCTRLSENSOR"/>
</dbReference>
<evidence type="ECO:0000256" key="6">
    <source>
        <dbReference type="ARBA" id="ARBA00022679"/>
    </source>
</evidence>
<dbReference type="PANTHER" id="PTHR44936:SF9">
    <property type="entry name" value="SENSOR PROTEIN CREC"/>
    <property type="match status" value="1"/>
</dbReference>
<dbReference type="Gene3D" id="1.10.287.130">
    <property type="match status" value="1"/>
</dbReference>
<dbReference type="Proteomes" id="UP000602395">
    <property type="component" value="Unassembled WGS sequence"/>
</dbReference>
<keyword evidence="9" id="KW-0843">Virulence</keyword>
<dbReference type="Gene3D" id="3.30.565.10">
    <property type="entry name" value="Histidine kinase-like ATPase, C-terminal domain"/>
    <property type="match status" value="1"/>
</dbReference>
<evidence type="ECO:0000313" key="15">
    <source>
        <dbReference type="Proteomes" id="UP000602395"/>
    </source>
</evidence>
<evidence type="ECO:0000256" key="10">
    <source>
        <dbReference type="SAM" id="Coils"/>
    </source>
</evidence>
<dbReference type="InterPro" id="IPR036890">
    <property type="entry name" value="HATPase_C_sf"/>
</dbReference>
<keyword evidence="10" id="KW-0175">Coiled coil</keyword>
<evidence type="ECO:0000259" key="13">
    <source>
        <dbReference type="PROSITE" id="PS50109"/>
    </source>
</evidence>
<dbReference type="CDD" id="cd00082">
    <property type="entry name" value="HisKA"/>
    <property type="match status" value="1"/>
</dbReference>
<evidence type="ECO:0000256" key="2">
    <source>
        <dbReference type="ARBA" id="ARBA00004651"/>
    </source>
</evidence>
<comment type="caution">
    <text evidence="14">The sequence shown here is derived from an EMBL/GenBank/DDBJ whole genome shotgun (WGS) entry which is preliminary data.</text>
</comment>
<dbReference type="RefSeq" id="WP_190267567.1">
    <property type="nucleotide sequence ID" value="NZ_BAABAD010000001.1"/>
</dbReference>
<reference evidence="14 15" key="1">
    <citation type="submission" date="2020-09" db="EMBL/GenBank/DDBJ databases">
        <title>Novel species in genus Gordonia.</title>
        <authorList>
            <person name="Zhang G."/>
        </authorList>
    </citation>
    <scope>NUCLEOTIDE SEQUENCE [LARGE SCALE GENOMIC DNA]</scope>
    <source>
        <strain evidence="14 15">ON-33</strain>
    </source>
</reference>
<comment type="subcellular location">
    <subcellularLocation>
        <location evidence="2">Cell membrane</location>
        <topology evidence="2">Multi-pass membrane protein</topology>
    </subcellularLocation>
</comment>